<sequence length="117" mass="13779">SFQFGSLEENQFRCPIFIHVLRSPRHAEIRLRLMSLLDERTDVKKSRRRAEAITPKVPIMRRASLSSRLPYRRRCCHKYLDNGQRAGFHLEPSTISSRRQNPNNNKRALTQLGQSYD</sequence>
<evidence type="ECO:0000256" key="1">
    <source>
        <dbReference type="SAM" id="MobiDB-lite"/>
    </source>
</evidence>
<dbReference type="EMBL" id="CABIJS010000017">
    <property type="protein sequence ID" value="VUZ39524.1"/>
    <property type="molecule type" value="Genomic_DNA"/>
</dbReference>
<accession>A0A564XYV0</accession>
<feature type="compositionally biased region" description="Polar residues" evidence="1">
    <location>
        <begin position="93"/>
        <end position="117"/>
    </location>
</feature>
<feature type="non-terminal residue" evidence="2">
    <location>
        <position position="1"/>
    </location>
</feature>
<gene>
    <name evidence="2" type="ORF">WMSIL1_LOCUS774</name>
</gene>
<organism evidence="2 3">
    <name type="scientific">Hymenolepis diminuta</name>
    <name type="common">Rat tapeworm</name>
    <dbReference type="NCBI Taxonomy" id="6216"/>
    <lineage>
        <taxon>Eukaryota</taxon>
        <taxon>Metazoa</taxon>
        <taxon>Spiralia</taxon>
        <taxon>Lophotrochozoa</taxon>
        <taxon>Platyhelminthes</taxon>
        <taxon>Cestoda</taxon>
        <taxon>Eucestoda</taxon>
        <taxon>Cyclophyllidea</taxon>
        <taxon>Hymenolepididae</taxon>
        <taxon>Hymenolepis</taxon>
    </lineage>
</organism>
<evidence type="ECO:0000313" key="2">
    <source>
        <dbReference type="EMBL" id="VUZ39524.1"/>
    </source>
</evidence>
<dbReference type="Proteomes" id="UP000321570">
    <property type="component" value="Unassembled WGS sequence"/>
</dbReference>
<reference evidence="2 3" key="1">
    <citation type="submission" date="2019-07" db="EMBL/GenBank/DDBJ databases">
        <authorList>
            <person name="Jastrzebski P J."/>
            <person name="Paukszto L."/>
            <person name="Jastrzebski P J."/>
        </authorList>
    </citation>
    <scope>NUCLEOTIDE SEQUENCE [LARGE SCALE GENOMIC DNA]</scope>
    <source>
        <strain evidence="2 3">WMS-il1</strain>
    </source>
</reference>
<dbReference type="AlphaFoldDB" id="A0A564XYV0"/>
<proteinExistence type="predicted"/>
<name>A0A564XYV0_HYMDI</name>
<keyword evidence="3" id="KW-1185">Reference proteome</keyword>
<protein>
    <submittedName>
        <fullName evidence="2">Uncharacterized protein</fullName>
    </submittedName>
</protein>
<evidence type="ECO:0000313" key="3">
    <source>
        <dbReference type="Proteomes" id="UP000321570"/>
    </source>
</evidence>
<feature type="region of interest" description="Disordered" evidence="1">
    <location>
        <begin position="92"/>
        <end position="117"/>
    </location>
</feature>